<dbReference type="Pfam" id="PF02666">
    <property type="entry name" value="PS_Dcarbxylase"/>
    <property type="match status" value="1"/>
</dbReference>
<sequence>MSDTHANWQDWLKSLPLYLLPHHAISRLVYRASRWRTPLKDPLARWFIRQYGLNMDEALQPDPTRYASFNDLFTRELAPGARPLDPDPMAVLCPADSRISQFGRIHQGRVIQAKAHDYSVASLLGIDTQAAQAYEGGEFITLYLSPRDYHRVHMPLTAKLKETTYVPGRLFSVAPHTTRTIPGLFARNERLVSVFAHERGQFAQVLVGAINVASIETVWAGEVTPRWKRELEQRDYLDYGLKFERGAEMGRFNLGSTVILVFPPGMIQWHSDLKVGQALKMGEKLAMLSA</sequence>
<dbReference type="InterPro" id="IPR033177">
    <property type="entry name" value="PSD-B"/>
</dbReference>
<comment type="PTM">
    <text evidence="12">Is synthesized initially as an inactive proenzyme. Formation of the active enzyme involves a self-maturation process in which the active site pyruvoyl group is generated from an internal serine residue via an autocatalytic post-translational modification. Two non-identical subunits are generated from the proenzyme in this reaction, and the pyruvate is formed at the N-terminus of the alpha chain, which is derived from the carboxyl end of the proenzyme. The autoendoproteolytic cleavage occurs by a canonical serine protease mechanism, in which the side chain hydroxyl group of the serine supplies its oxygen atom to form the C-terminus of the beta chain, while the remainder of the serine residue undergoes an oxidative deamination to produce ammonia and the pyruvoyl prosthetic group on the alpha chain. During this reaction, the Ser that is part of the protease active site of the proenzyme becomes the pyruvoyl prosthetic group, which constitutes an essential element of the active site of the mature decarboxylase.</text>
</comment>
<evidence type="ECO:0000313" key="13">
    <source>
        <dbReference type="EMBL" id="SIT72645.1"/>
    </source>
</evidence>
<feature type="chain" id="PRO_5023575409" description="Phosphatidylserine decarboxylase alpha chain" evidence="12">
    <location>
        <begin position="256"/>
        <end position="290"/>
    </location>
</feature>
<keyword evidence="7 12" id="KW-0865">Zymogen</keyword>
<evidence type="ECO:0000256" key="4">
    <source>
        <dbReference type="ARBA" id="ARBA00022793"/>
    </source>
</evidence>
<dbReference type="PANTHER" id="PTHR10067:SF6">
    <property type="entry name" value="PHOSPHATIDYLSERINE DECARBOXYLASE PROENZYME, MITOCHONDRIAL"/>
    <property type="match status" value="1"/>
</dbReference>
<feature type="active site" description="Schiff-base intermediate with substrate; via pyruvic acid; for decarboxylase activity" evidence="12">
    <location>
        <position position="256"/>
    </location>
</feature>
<dbReference type="HAMAP" id="MF_00662">
    <property type="entry name" value="PS_decarb_PSD_B_type1"/>
    <property type="match status" value="1"/>
</dbReference>
<dbReference type="OrthoDB" id="9802030at2"/>
<dbReference type="Proteomes" id="UP000223759">
    <property type="component" value="Unassembled WGS sequence"/>
</dbReference>
<comment type="pathway">
    <text evidence="1">Lipid metabolism.</text>
</comment>
<evidence type="ECO:0000256" key="8">
    <source>
        <dbReference type="ARBA" id="ARBA00023209"/>
    </source>
</evidence>
<evidence type="ECO:0000256" key="1">
    <source>
        <dbReference type="ARBA" id="ARBA00005189"/>
    </source>
</evidence>
<comment type="pathway">
    <text evidence="12">Phospholipid metabolism; phosphatidylethanolamine biosynthesis; phosphatidylethanolamine from CDP-diacylglycerol: step 2/2.</text>
</comment>
<keyword evidence="8 12" id="KW-0594">Phospholipid biosynthesis</keyword>
<keyword evidence="9 12" id="KW-0456">Lyase</keyword>
<comment type="catalytic activity">
    <reaction evidence="12">
        <text>a 1,2-diacyl-sn-glycero-3-phospho-L-serine + H(+) = a 1,2-diacyl-sn-glycero-3-phosphoethanolamine + CO2</text>
        <dbReference type="Rhea" id="RHEA:20828"/>
        <dbReference type="ChEBI" id="CHEBI:15378"/>
        <dbReference type="ChEBI" id="CHEBI:16526"/>
        <dbReference type="ChEBI" id="CHEBI:57262"/>
        <dbReference type="ChEBI" id="CHEBI:64612"/>
        <dbReference type="EC" id="4.1.1.65"/>
    </reaction>
</comment>
<dbReference type="GO" id="GO:0006646">
    <property type="term" value="P:phosphatidylethanolamine biosynthetic process"/>
    <property type="evidence" value="ECO:0007669"/>
    <property type="project" value="UniProtKB-UniRule"/>
</dbReference>
<comment type="subcellular location">
    <subcellularLocation>
        <location evidence="12">Cell membrane</location>
        <topology evidence="12">Peripheral membrane protein</topology>
    </subcellularLocation>
</comment>
<dbReference type="UniPathway" id="UPA00558">
    <property type="reaction ID" value="UER00616"/>
</dbReference>
<evidence type="ECO:0000256" key="5">
    <source>
        <dbReference type="ARBA" id="ARBA00023098"/>
    </source>
</evidence>
<keyword evidence="6 12" id="KW-0472">Membrane</keyword>
<evidence type="ECO:0000256" key="9">
    <source>
        <dbReference type="ARBA" id="ARBA00023239"/>
    </source>
</evidence>
<dbReference type="RefSeq" id="WP_076756100.1">
    <property type="nucleotide sequence ID" value="NZ_CP023018.1"/>
</dbReference>
<evidence type="ECO:0000256" key="6">
    <source>
        <dbReference type="ARBA" id="ARBA00023136"/>
    </source>
</evidence>
<dbReference type="EC" id="4.1.1.65" evidence="12"/>
<protein>
    <recommendedName>
        <fullName evidence="12">Phosphatidylserine decarboxylase proenzyme</fullName>
        <ecNumber evidence="12">4.1.1.65</ecNumber>
    </recommendedName>
    <component>
        <recommendedName>
            <fullName evidence="12">Phosphatidylserine decarboxylase alpha chain</fullName>
        </recommendedName>
    </component>
    <component>
        <recommendedName>
            <fullName evidence="12">Phosphatidylserine decarboxylase beta chain</fullName>
        </recommendedName>
    </component>
</protein>
<keyword evidence="11 12" id="KW-0670">Pyruvate</keyword>
<keyword evidence="4 12" id="KW-0210">Decarboxylase</keyword>
<dbReference type="InterPro" id="IPR003817">
    <property type="entry name" value="PS_Dcarbxylase"/>
</dbReference>
<dbReference type="NCBIfam" id="TIGR00163">
    <property type="entry name" value="PS_decarb"/>
    <property type="match status" value="1"/>
</dbReference>
<feature type="active site" description="Charge relay system; for autoendoproteolytic cleavage activity" evidence="12">
    <location>
        <position position="153"/>
    </location>
</feature>
<keyword evidence="14" id="KW-1185">Reference proteome</keyword>
<comment type="similarity">
    <text evidence="12">Belongs to the phosphatidylserine decarboxylase family. PSD-B subfamily. Prokaryotic type I sub-subfamily.</text>
</comment>
<evidence type="ECO:0000313" key="14">
    <source>
        <dbReference type="Proteomes" id="UP000223759"/>
    </source>
</evidence>
<feature type="active site" description="Charge relay system; for autoendoproteolytic cleavage activity" evidence="12">
    <location>
        <position position="96"/>
    </location>
</feature>
<dbReference type="STRING" id="233100.SAMN05216526_1700"/>
<evidence type="ECO:0000256" key="11">
    <source>
        <dbReference type="ARBA" id="ARBA00023317"/>
    </source>
</evidence>
<evidence type="ECO:0000256" key="7">
    <source>
        <dbReference type="ARBA" id="ARBA00023145"/>
    </source>
</evidence>
<dbReference type="InterPro" id="IPR033178">
    <property type="entry name" value="PSD_type1_pro"/>
</dbReference>
<dbReference type="GO" id="GO:0004609">
    <property type="term" value="F:phosphatidylserine decarboxylase activity"/>
    <property type="evidence" value="ECO:0007669"/>
    <property type="project" value="UniProtKB-UniRule"/>
</dbReference>
<comment type="function">
    <text evidence="12">Catalyzes the formation of phosphatidylethanolamine (PtdEtn) from phosphatidylserine (PtdSer).</text>
</comment>
<dbReference type="PANTHER" id="PTHR10067">
    <property type="entry name" value="PHOSPHATIDYLSERINE DECARBOXYLASE"/>
    <property type="match status" value="1"/>
</dbReference>
<evidence type="ECO:0000256" key="10">
    <source>
        <dbReference type="ARBA" id="ARBA00023264"/>
    </source>
</evidence>
<evidence type="ECO:0000256" key="12">
    <source>
        <dbReference type="HAMAP-Rule" id="MF_00662"/>
    </source>
</evidence>
<organism evidence="13 14">
    <name type="scientific">Ectothiorhodosinus mongolicus</name>
    <dbReference type="NCBI Taxonomy" id="233100"/>
    <lineage>
        <taxon>Bacteria</taxon>
        <taxon>Pseudomonadati</taxon>
        <taxon>Pseudomonadota</taxon>
        <taxon>Gammaproteobacteria</taxon>
        <taxon>Chromatiales</taxon>
        <taxon>Ectothiorhodospiraceae</taxon>
        <taxon>Ectothiorhodosinus</taxon>
    </lineage>
</organism>
<feature type="active site" description="Charge relay system; for autoendoproteolytic cleavage activity" evidence="12">
    <location>
        <position position="256"/>
    </location>
</feature>
<keyword evidence="10 12" id="KW-1208">Phospholipid metabolism</keyword>
<feature type="modified residue" description="Pyruvic acid (Ser); by autocatalysis" evidence="12">
    <location>
        <position position="256"/>
    </location>
</feature>
<accession>A0A1R3W4G3</accession>
<keyword evidence="3 12" id="KW-0444">Lipid biosynthesis</keyword>
<dbReference type="GO" id="GO:0005886">
    <property type="term" value="C:plasma membrane"/>
    <property type="evidence" value="ECO:0007669"/>
    <property type="project" value="UniProtKB-SubCell"/>
</dbReference>
<comment type="subunit">
    <text evidence="12">Heterodimer of a large membrane-associated beta subunit and a small pyruvoyl-containing alpha subunit.</text>
</comment>
<keyword evidence="5 12" id="KW-0443">Lipid metabolism</keyword>
<evidence type="ECO:0000256" key="3">
    <source>
        <dbReference type="ARBA" id="ARBA00022516"/>
    </source>
</evidence>
<evidence type="ECO:0000256" key="2">
    <source>
        <dbReference type="ARBA" id="ARBA00022475"/>
    </source>
</evidence>
<feature type="site" description="Cleavage (non-hydrolytic); by autocatalysis" evidence="12">
    <location>
        <begin position="255"/>
        <end position="256"/>
    </location>
</feature>
<feature type="chain" id="PRO_5023575410" description="Phosphatidylserine decarboxylase beta chain" evidence="12">
    <location>
        <begin position="1"/>
        <end position="255"/>
    </location>
</feature>
<reference evidence="13 14" key="1">
    <citation type="submission" date="2017-01" db="EMBL/GenBank/DDBJ databases">
        <authorList>
            <person name="Mah S.A."/>
            <person name="Swanson W.J."/>
            <person name="Moy G.W."/>
            <person name="Vacquier V.D."/>
        </authorList>
    </citation>
    <scope>NUCLEOTIDE SEQUENCE [LARGE SCALE GENOMIC DNA]</scope>
    <source>
        <strain evidence="13 14">M9</strain>
    </source>
</reference>
<name>A0A1R3W4G3_9GAMM</name>
<gene>
    <name evidence="12" type="primary">psd</name>
    <name evidence="13" type="ORF">SAMN05216526_1700</name>
</gene>
<comment type="cofactor">
    <cofactor evidence="12">
        <name>pyruvate</name>
        <dbReference type="ChEBI" id="CHEBI:15361"/>
    </cofactor>
    <text evidence="12">Binds 1 pyruvoyl group covalently per subunit.</text>
</comment>
<dbReference type="AlphaFoldDB" id="A0A1R3W4G3"/>
<dbReference type="EMBL" id="FTPK01000003">
    <property type="protein sequence ID" value="SIT72645.1"/>
    <property type="molecule type" value="Genomic_DNA"/>
</dbReference>
<proteinExistence type="inferred from homology"/>
<keyword evidence="2 12" id="KW-1003">Cell membrane</keyword>